<dbReference type="AlphaFoldDB" id="A0A8D8VGD3"/>
<reference evidence="7" key="1">
    <citation type="submission" date="2021-05" db="EMBL/GenBank/DDBJ databases">
        <authorList>
            <person name="Alioto T."/>
            <person name="Alioto T."/>
            <person name="Gomez Garrido J."/>
        </authorList>
    </citation>
    <scope>NUCLEOTIDE SEQUENCE</scope>
</reference>
<dbReference type="GO" id="GO:0031267">
    <property type="term" value="F:small GTPase binding"/>
    <property type="evidence" value="ECO:0007669"/>
    <property type="project" value="InterPro"/>
</dbReference>
<dbReference type="GO" id="GO:0016020">
    <property type="term" value="C:membrane"/>
    <property type="evidence" value="ECO:0007669"/>
    <property type="project" value="UniProtKB-SubCell"/>
</dbReference>
<evidence type="ECO:0000256" key="3">
    <source>
        <dbReference type="ARBA" id="ARBA00023136"/>
    </source>
</evidence>
<evidence type="ECO:0000259" key="6">
    <source>
        <dbReference type="Pfam" id="PF07159"/>
    </source>
</evidence>
<sequence length="227" mass="26835">MGKLLSLLSRDDSNCCTKNKYDVFLDFENAQPTEAEHELFEEVQAVLQDSESILDEIQFYKGAGKEIREAIATPTPECQTKAWTTVVPLVLKLRRFYLFSTQLEEIVPKILLHLCSGPEPIAQHLDTQQALVKQFAEILEFVLKFDEHKMKTPAIQNDFSYYRRSLQKQRMFELESEREREDRDVPDDRPSQEVNIMQSEREREDKTKSRGKYNAEWERKRRQRSTR</sequence>
<dbReference type="EMBL" id="HBUF01058975">
    <property type="protein sequence ID" value="CAG6625082.1"/>
    <property type="molecule type" value="Transcribed_RNA"/>
</dbReference>
<evidence type="ECO:0000313" key="7">
    <source>
        <dbReference type="EMBL" id="CAG6625082.1"/>
    </source>
</evidence>
<dbReference type="GO" id="GO:0030833">
    <property type="term" value="P:regulation of actin filament polymerization"/>
    <property type="evidence" value="ECO:0007669"/>
    <property type="project" value="InterPro"/>
</dbReference>
<keyword evidence="3" id="KW-0472">Membrane</keyword>
<dbReference type="PANTHER" id="PTHR12422">
    <property type="entry name" value="GH09096P"/>
    <property type="match status" value="1"/>
</dbReference>
<dbReference type="InterPro" id="IPR009828">
    <property type="entry name" value="CYRIA/CYRIB_Rac1-bd"/>
</dbReference>
<evidence type="ECO:0000256" key="2">
    <source>
        <dbReference type="ARBA" id="ARBA00005778"/>
    </source>
</evidence>
<evidence type="ECO:0000256" key="1">
    <source>
        <dbReference type="ARBA" id="ARBA00004635"/>
    </source>
</evidence>
<dbReference type="Pfam" id="PF07159">
    <property type="entry name" value="CYRIA-B_Rac1-bd"/>
    <property type="match status" value="1"/>
</dbReference>
<evidence type="ECO:0000256" key="5">
    <source>
        <dbReference type="SAM" id="MobiDB-lite"/>
    </source>
</evidence>
<protein>
    <submittedName>
        <fullName evidence="7">Protein FAM49A</fullName>
    </submittedName>
</protein>
<name>A0A8D8VGD3_9HEMI</name>
<keyword evidence="4" id="KW-0449">Lipoprotein</keyword>
<evidence type="ECO:0000256" key="4">
    <source>
        <dbReference type="ARBA" id="ARBA00023288"/>
    </source>
</evidence>
<proteinExistence type="inferred from homology"/>
<feature type="compositionally biased region" description="Basic and acidic residues" evidence="5">
    <location>
        <begin position="175"/>
        <end position="191"/>
    </location>
</feature>
<comment type="similarity">
    <text evidence="2">Belongs to the CYRI family.</text>
</comment>
<feature type="compositionally biased region" description="Basic and acidic residues" evidence="5">
    <location>
        <begin position="199"/>
        <end position="219"/>
    </location>
</feature>
<feature type="region of interest" description="Disordered" evidence="5">
    <location>
        <begin position="175"/>
        <end position="227"/>
    </location>
</feature>
<dbReference type="InterPro" id="IPR039789">
    <property type="entry name" value="CYRI"/>
</dbReference>
<comment type="subcellular location">
    <subcellularLocation>
        <location evidence="1">Membrane</location>
        <topology evidence="1">Lipid-anchor</topology>
    </subcellularLocation>
</comment>
<feature type="domain" description="CYRIA/CYRIB Rac1 binding" evidence="6">
    <location>
        <begin position="22"/>
        <end position="182"/>
    </location>
</feature>
<organism evidence="7">
    <name type="scientific">Cacopsylla melanoneura</name>
    <dbReference type="NCBI Taxonomy" id="428564"/>
    <lineage>
        <taxon>Eukaryota</taxon>
        <taxon>Metazoa</taxon>
        <taxon>Ecdysozoa</taxon>
        <taxon>Arthropoda</taxon>
        <taxon>Hexapoda</taxon>
        <taxon>Insecta</taxon>
        <taxon>Pterygota</taxon>
        <taxon>Neoptera</taxon>
        <taxon>Paraneoptera</taxon>
        <taxon>Hemiptera</taxon>
        <taxon>Sternorrhyncha</taxon>
        <taxon>Psylloidea</taxon>
        <taxon>Psyllidae</taxon>
        <taxon>Psyllinae</taxon>
        <taxon>Cacopsylla</taxon>
    </lineage>
</organism>
<accession>A0A8D8VGD3</accession>